<dbReference type="VEuPathDB" id="MicrosporidiaDB:ECANGB1_1759"/>
<dbReference type="AlphaFoldDB" id="A0A1Y1S5I5"/>
<dbReference type="GO" id="GO:0008641">
    <property type="term" value="F:ubiquitin-like modifier activating enzyme activity"/>
    <property type="evidence" value="ECO:0007669"/>
    <property type="project" value="InterPro"/>
</dbReference>
<dbReference type="OrthoDB" id="10255449at2759"/>
<accession>A0A1Y1S5I5</accession>
<name>A0A1Y1S5I5_9MICR</name>
<comment type="caution">
    <text evidence="1">The sequence shown here is derived from an EMBL/GenBank/DDBJ whole genome shotgun (WGS) entry which is preliminary data.</text>
</comment>
<keyword evidence="2" id="KW-1185">Reference proteome</keyword>
<gene>
    <name evidence="1" type="ORF">ECANGB1_1759</name>
</gene>
<dbReference type="EMBL" id="LWDP01000055">
    <property type="protein sequence ID" value="ORD93675.1"/>
    <property type="molecule type" value="Genomic_DNA"/>
</dbReference>
<dbReference type="Proteomes" id="UP000192639">
    <property type="component" value="Unassembled WGS sequence"/>
</dbReference>
<sequence>MRDEMGNKVGEYSEGGLNEMRQIEIENCKWAEFNQIDLNQVDLGLRMSDNTLLMYHLALHRASRFQIIPLNYIKSTTFLNNTIPSVCTTNSIVASMMVLSYYNNSNYFIHQSVMKIGLGRRNQECNTCGVPNYLCRFSSRTRLAHLFDYFGIDEIIIGDEIYSRGDKRTIKIELMRFNKMFGMYEKDEYRKRIYLEVTRNKKQGRIAVMNRGGVYIKPQINRK</sequence>
<proteinExistence type="predicted"/>
<dbReference type="SUPFAM" id="SSF69572">
    <property type="entry name" value="Activating enzymes of the ubiquitin-like proteins"/>
    <property type="match status" value="1"/>
</dbReference>
<organism evidence="1 2">
    <name type="scientific">Enterospora canceri</name>
    <dbReference type="NCBI Taxonomy" id="1081671"/>
    <lineage>
        <taxon>Eukaryota</taxon>
        <taxon>Fungi</taxon>
        <taxon>Fungi incertae sedis</taxon>
        <taxon>Microsporidia</taxon>
        <taxon>Enterocytozoonidae</taxon>
        <taxon>Enterospora</taxon>
    </lineage>
</organism>
<dbReference type="InterPro" id="IPR035985">
    <property type="entry name" value="Ubiquitin-activating_enz"/>
</dbReference>
<protein>
    <submittedName>
        <fullName evidence="1">Uncharacterized protein</fullName>
    </submittedName>
</protein>
<reference evidence="1 2" key="1">
    <citation type="journal article" date="2017" name="Environ. Microbiol.">
        <title>Decay of the glycolytic pathway and adaptation to intranuclear parasitism within Enterocytozoonidae microsporidia.</title>
        <authorList>
            <person name="Wiredu Boakye D."/>
            <person name="Jaroenlak P."/>
            <person name="Prachumwat A."/>
            <person name="Williams T.A."/>
            <person name="Bateman K.S."/>
            <person name="Itsathitphaisarn O."/>
            <person name="Sritunyalucksana K."/>
            <person name="Paszkiewicz K.H."/>
            <person name="Moore K.A."/>
            <person name="Stentiford G.D."/>
            <person name="Williams B.A."/>
        </authorList>
    </citation>
    <scope>NUCLEOTIDE SEQUENCE [LARGE SCALE GENOMIC DNA]</scope>
    <source>
        <strain evidence="1 2">GB1</strain>
    </source>
</reference>
<evidence type="ECO:0000313" key="1">
    <source>
        <dbReference type="EMBL" id="ORD93675.1"/>
    </source>
</evidence>
<evidence type="ECO:0000313" key="2">
    <source>
        <dbReference type="Proteomes" id="UP000192639"/>
    </source>
</evidence>